<organism evidence="1 2">
    <name type="scientific">Candidatus Woesebacteria bacterium GW2011_GWB1_39_12</name>
    <dbReference type="NCBI Taxonomy" id="1618574"/>
    <lineage>
        <taxon>Bacteria</taxon>
        <taxon>Candidatus Woeseibacteriota</taxon>
    </lineage>
</organism>
<comment type="caution">
    <text evidence="1">The sequence shown here is derived from an EMBL/GenBank/DDBJ whole genome shotgun (WGS) entry which is preliminary data.</text>
</comment>
<protein>
    <submittedName>
        <fullName evidence="1">Uncharacterized protein</fullName>
    </submittedName>
</protein>
<accession>A0A0G0MAL2</accession>
<gene>
    <name evidence="1" type="ORF">UT24_C0015G0036</name>
</gene>
<dbReference type="AlphaFoldDB" id="A0A0G0MAL2"/>
<proteinExistence type="predicted"/>
<evidence type="ECO:0000313" key="1">
    <source>
        <dbReference type="EMBL" id="KKR00228.1"/>
    </source>
</evidence>
<sequence>MTKIETQEELDFVNQVVCYCIRLFSISRQHELRTDRLYFIWRQLGTFWNGVKGSDLIFCRCPDDQKQHVQHSSTTSVFVAVDGLISSCPWCGRVGTYQGFINDKNHYKGM</sequence>
<dbReference type="STRING" id="1618574.UT24_C0015G0036"/>
<reference evidence="1 2" key="1">
    <citation type="journal article" date="2015" name="Nature">
        <title>rRNA introns, odd ribosomes, and small enigmatic genomes across a large radiation of phyla.</title>
        <authorList>
            <person name="Brown C.T."/>
            <person name="Hug L.A."/>
            <person name="Thomas B.C."/>
            <person name="Sharon I."/>
            <person name="Castelle C.J."/>
            <person name="Singh A."/>
            <person name="Wilkins M.J."/>
            <person name="Williams K.H."/>
            <person name="Banfield J.F."/>
        </authorList>
    </citation>
    <scope>NUCLEOTIDE SEQUENCE [LARGE SCALE GENOMIC DNA]</scope>
</reference>
<dbReference type="Proteomes" id="UP000033881">
    <property type="component" value="Unassembled WGS sequence"/>
</dbReference>
<dbReference type="EMBL" id="LBWB01000015">
    <property type="protein sequence ID" value="KKR00228.1"/>
    <property type="molecule type" value="Genomic_DNA"/>
</dbReference>
<name>A0A0G0MAL2_9BACT</name>
<evidence type="ECO:0000313" key="2">
    <source>
        <dbReference type="Proteomes" id="UP000033881"/>
    </source>
</evidence>